<dbReference type="AlphaFoldDB" id="A0A4S4K6C8"/>
<comment type="caution">
    <text evidence="1">The sequence shown here is derived from an EMBL/GenBank/DDBJ whole genome shotgun (WGS) entry which is preliminary data.</text>
</comment>
<gene>
    <name evidence="1" type="ORF">EW026_g8307</name>
</gene>
<proteinExistence type="predicted"/>
<organism evidence="1 2">
    <name type="scientific">Hermanssonia centrifuga</name>
    <dbReference type="NCBI Taxonomy" id="98765"/>
    <lineage>
        <taxon>Eukaryota</taxon>
        <taxon>Fungi</taxon>
        <taxon>Dikarya</taxon>
        <taxon>Basidiomycota</taxon>
        <taxon>Agaricomycotina</taxon>
        <taxon>Agaricomycetes</taxon>
        <taxon>Polyporales</taxon>
        <taxon>Meruliaceae</taxon>
        <taxon>Hermanssonia</taxon>
    </lineage>
</organism>
<name>A0A4S4K6C8_9APHY</name>
<protein>
    <submittedName>
        <fullName evidence="1">Uncharacterized protein</fullName>
    </submittedName>
</protein>
<evidence type="ECO:0000313" key="1">
    <source>
        <dbReference type="EMBL" id="THG92677.1"/>
    </source>
</evidence>
<dbReference type="EMBL" id="SGPJ01001009">
    <property type="protein sequence ID" value="THG92677.1"/>
    <property type="molecule type" value="Genomic_DNA"/>
</dbReference>
<reference evidence="1 2" key="1">
    <citation type="submission" date="2019-02" db="EMBL/GenBank/DDBJ databases">
        <title>Genome sequencing of the rare red list fungi Phlebia centrifuga.</title>
        <authorList>
            <person name="Buettner E."/>
            <person name="Kellner H."/>
        </authorList>
    </citation>
    <scope>NUCLEOTIDE SEQUENCE [LARGE SCALE GENOMIC DNA]</scope>
    <source>
        <strain evidence="1 2">DSM 108282</strain>
    </source>
</reference>
<keyword evidence="2" id="KW-1185">Reference proteome</keyword>
<sequence length="155" mass="18159">MGRAKEHHDGGMKKAAKVIYDKYLIQFPNARVEESEFAFKAHRQQMEATYCWYHFCAQRGVAETQEEFEDHKATKLFAAIYHFVCKRSPNKQRRTHLIKLDDCIANLKPRRQTAYTLFRDNHPDKPAAQFGEDGRRSQIEEIQQLKGETADINDN</sequence>
<evidence type="ECO:0000313" key="2">
    <source>
        <dbReference type="Proteomes" id="UP000309038"/>
    </source>
</evidence>
<accession>A0A4S4K6C8</accession>
<dbReference type="Proteomes" id="UP000309038">
    <property type="component" value="Unassembled WGS sequence"/>
</dbReference>